<dbReference type="Proteomes" id="UP000055611">
    <property type="component" value="Chromosome"/>
</dbReference>
<dbReference type="Proteomes" id="UP000295506">
    <property type="component" value="Unassembled WGS sequence"/>
</dbReference>
<evidence type="ECO:0000313" key="6">
    <source>
        <dbReference type="Proteomes" id="UP000055611"/>
    </source>
</evidence>
<name>A0A126QQK9_9BACT</name>
<accession>A0A126QQK9</accession>
<dbReference type="Gene3D" id="3.40.190.10">
    <property type="entry name" value="Periplasmic binding protein-like II"/>
    <property type="match status" value="2"/>
</dbReference>
<dbReference type="EMBL" id="SOBK01000005">
    <property type="protein sequence ID" value="TDT88689.1"/>
    <property type="molecule type" value="Genomic_DNA"/>
</dbReference>
<feature type="chain" id="PRO_5044548228" evidence="2">
    <location>
        <begin position="30"/>
        <end position="297"/>
    </location>
</feature>
<feature type="signal peptide" evidence="2">
    <location>
        <begin position="1"/>
        <end position="29"/>
    </location>
</feature>
<dbReference type="RefSeq" id="WP_066805074.1">
    <property type="nucleotide sequence ID" value="NZ_CP014206.1"/>
</dbReference>
<evidence type="ECO:0000313" key="5">
    <source>
        <dbReference type="EMBL" id="TDT88689.1"/>
    </source>
</evidence>
<dbReference type="EMBL" id="CP014206">
    <property type="protein sequence ID" value="AMK12089.1"/>
    <property type="molecule type" value="Genomic_DNA"/>
</dbReference>
<protein>
    <submittedName>
        <fullName evidence="4 5">ABC transporter substrate-binding protein</fullName>
    </submittedName>
</protein>
<feature type="domain" description="Solute-binding protein family 3/N-terminal" evidence="3">
    <location>
        <begin position="40"/>
        <end position="287"/>
    </location>
</feature>
<reference evidence="5 7" key="2">
    <citation type="submission" date="2019-03" db="EMBL/GenBank/DDBJ databases">
        <title>Genomic Encyclopedia of Type Strains, Phase IV (KMG-IV): sequencing the most valuable type-strain genomes for metagenomic binning, comparative biology and taxonomic classification.</title>
        <authorList>
            <person name="Goeker M."/>
        </authorList>
    </citation>
    <scope>NUCLEOTIDE SEQUENCE [LARGE SCALE GENOMIC DNA]</scope>
    <source>
        <strain evidence="5 7">DSM 101483</strain>
    </source>
</reference>
<dbReference type="KEGG" id="dej:AWY79_13705"/>
<evidence type="ECO:0000256" key="1">
    <source>
        <dbReference type="ARBA" id="ARBA00022729"/>
    </source>
</evidence>
<reference evidence="4 6" key="1">
    <citation type="journal article" date="2016" name="Front. Microbiol.">
        <title>Genome Sequence of the Piezophilic, Mesophilic Sulfate-Reducing Bacterium Desulfovibrio indicus J2T.</title>
        <authorList>
            <person name="Cao J."/>
            <person name="Maignien L."/>
            <person name="Shao Z."/>
            <person name="Alain K."/>
            <person name="Jebbar M."/>
        </authorList>
    </citation>
    <scope>NUCLEOTIDE SEQUENCE [LARGE SCALE GENOMIC DNA]</scope>
    <source>
        <strain evidence="4 6">J2</strain>
    </source>
</reference>
<dbReference type="SUPFAM" id="SSF53850">
    <property type="entry name" value="Periplasmic binding protein-like II"/>
    <property type="match status" value="1"/>
</dbReference>
<dbReference type="PANTHER" id="PTHR35936">
    <property type="entry name" value="MEMBRANE-BOUND LYTIC MUREIN TRANSGLYCOSYLASE F"/>
    <property type="match status" value="1"/>
</dbReference>
<keyword evidence="1 2" id="KW-0732">Signal</keyword>
<evidence type="ECO:0000259" key="3">
    <source>
        <dbReference type="SMART" id="SM00062"/>
    </source>
</evidence>
<sequence length="297" mass="32685">MAGKKMRNMLRVLVVLCLALFLVPGRAAAGDLADVRKAGVLRHIGIPYANFIIDENTGLDVEIMRLFARHLGVEYRFVESDWSSLFGDLTGKVTKVVGDEVQVVGSTEVKGDIIATGLTELDWRKQLVNYSAPTFPTQVWCIAGSYFPARPIRSAGAIEEDIKAVKEILRGRRVMGKEGTCLAPGLYGIENVAKEIFSFPGSLNDIAPAIIKGEADMALLDVPDTLVALEKWPGKLKVLGPVSEQQQMGAGFAKDAPELLRAFNEFYAGLRASGEYDQLVQKYYPSVFRFYPEFFGQ</sequence>
<dbReference type="Pfam" id="PF00497">
    <property type="entry name" value="SBP_bac_3"/>
    <property type="match status" value="1"/>
</dbReference>
<dbReference type="PANTHER" id="PTHR35936:SF17">
    <property type="entry name" value="ARGININE-BINDING EXTRACELLULAR PROTEIN ARTP"/>
    <property type="match status" value="1"/>
</dbReference>
<dbReference type="AlphaFoldDB" id="A0A126QQK9"/>
<dbReference type="OrthoDB" id="368476at2"/>
<organism evidence="5 7">
    <name type="scientific">Pseudodesulfovibrio indicus</name>
    <dbReference type="NCBI Taxonomy" id="1716143"/>
    <lineage>
        <taxon>Bacteria</taxon>
        <taxon>Pseudomonadati</taxon>
        <taxon>Thermodesulfobacteriota</taxon>
        <taxon>Desulfovibrionia</taxon>
        <taxon>Desulfovibrionales</taxon>
        <taxon>Desulfovibrionaceae</taxon>
    </lineage>
</organism>
<evidence type="ECO:0000313" key="7">
    <source>
        <dbReference type="Proteomes" id="UP000295506"/>
    </source>
</evidence>
<evidence type="ECO:0000256" key="2">
    <source>
        <dbReference type="SAM" id="SignalP"/>
    </source>
</evidence>
<evidence type="ECO:0000313" key="4">
    <source>
        <dbReference type="EMBL" id="AMK12089.1"/>
    </source>
</evidence>
<gene>
    <name evidence="4" type="ORF">AWY79_13705</name>
    <name evidence="5" type="ORF">EDC59_10590</name>
</gene>
<dbReference type="SMART" id="SM00062">
    <property type="entry name" value="PBPb"/>
    <property type="match status" value="1"/>
</dbReference>
<dbReference type="InterPro" id="IPR001638">
    <property type="entry name" value="Solute-binding_3/MltF_N"/>
</dbReference>
<proteinExistence type="predicted"/>
<keyword evidence="6" id="KW-1185">Reference proteome</keyword>